<feature type="transmembrane region" description="Helical" evidence="9">
    <location>
        <begin position="164"/>
        <end position="189"/>
    </location>
</feature>
<evidence type="ECO:0000313" key="12">
    <source>
        <dbReference type="Proteomes" id="UP000315522"/>
    </source>
</evidence>
<reference evidence="11 12" key="1">
    <citation type="submission" date="2018-05" db="EMBL/GenBank/DDBJ databases">
        <title>Genome sequencing and assembly of the regulated plant pathogen Lachnellula willkommii and related sister species for the development of diagnostic species identification markers.</title>
        <authorList>
            <person name="Giroux E."/>
            <person name="Bilodeau G."/>
        </authorList>
    </citation>
    <scope>NUCLEOTIDE SEQUENCE [LARGE SCALE GENOMIC DNA]</scope>
    <source>
        <strain evidence="11 12">CBS 172.35</strain>
    </source>
</reference>
<evidence type="ECO:0000313" key="11">
    <source>
        <dbReference type="EMBL" id="TVY87861.1"/>
    </source>
</evidence>
<evidence type="ECO:0000256" key="6">
    <source>
        <dbReference type="ARBA" id="ARBA00023136"/>
    </source>
</evidence>
<evidence type="ECO:0000259" key="10">
    <source>
        <dbReference type="PROSITE" id="PS51758"/>
    </source>
</evidence>
<keyword evidence="2 9" id="KW-0812">Transmembrane</keyword>
<keyword evidence="12" id="KW-1185">Reference proteome</keyword>
<evidence type="ECO:0000256" key="7">
    <source>
        <dbReference type="PROSITE-ProRule" id="PRU01094"/>
    </source>
</evidence>
<evidence type="ECO:0000256" key="9">
    <source>
        <dbReference type="SAM" id="Phobius"/>
    </source>
</evidence>
<dbReference type="Pfam" id="PF07766">
    <property type="entry name" value="LETM1_RBD"/>
    <property type="match status" value="1"/>
</dbReference>
<comment type="caution">
    <text evidence="11">The sequence shown here is derived from an EMBL/GenBank/DDBJ whole genome shotgun (WGS) entry which is preliminary data.</text>
</comment>
<protein>
    <recommendedName>
        <fullName evidence="10">Letm1 RBD domain-containing protein</fullName>
    </recommendedName>
</protein>
<feature type="domain" description="Letm1 RBD" evidence="10">
    <location>
        <begin position="158"/>
        <end position="352"/>
    </location>
</feature>
<dbReference type="GO" id="GO:0030003">
    <property type="term" value="P:intracellular monoatomic cation homeostasis"/>
    <property type="evidence" value="ECO:0007669"/>
    <property type="project" value="TreeGrafter"/>
</dbReference>
<evidence type="ECO:0000256" key="8">
    <source>
        <dbReference type="SAM" id="MobiDB-lite"/>
    </source>
</evidence>
<evidence type="ECO:0000256" key="5">
    <source>
        <dbReference type="ARBA" id="ARBA00023128"/>
    </source>
</evidence>
<gene>
    <name evidence="11" type="ORF">LAWI1_G006080</name>
</gene>
<dbReference type="GO" id="GO:0005743">
    <property type="term" value="C:mitochondrial inner membrane"/>
    <property type="evidence" value="ECO:0007669"/>
    <property type="project" value="UniProtKB-SubCell"/>
</dbReference>
<dbReference type="PANTHER" id="PTHR14009">
    <property type="entry name" value="LEUCINE ZIPPER-EF-HAND CONTAINING TRANSMEMBRANE PROTEIN"/>
    <property type="match status" value="1"/>
</dbReference>
<feature type="region of interest" description="Disordered" evidence="8">
    <location>
        <begin position="36"/>
        <end position="86"/>
    </location>
</feature>
<comment type="subcellular location">
    <subcellularLocation>
        <location evidence="1">Mitochondrion inner membrane</location>
        <topology evidence="1">Single-pass membrane protein</topology>
    </subcellularLocation>
</comment>
<organism evidence="11 12">
    <name type="scientific">Lachnellula willkommii</name>
    <dbReference type="NCBI Taxonomy" id="215461"/>
    <lineage>
        <taxon>Eukaryota</taxon>
        <taxon>Fungi</taxon>
        <taxon>Dikarya</taxon>
        <taxon>Ascomycota</taxon>
        <taxon>Pezizomycotina</taxon>
        <taxon>Leotiomycetes</taxon>
        <taxon>Helotiales</taxon>
        <taxon>Lachnaceae</taxon>
        <taxon>Lachnellula</taxon>
    </lineage>
</organism>
<dbReference type="InterPro" id="IPR044202">
    <property type="entry name" value="LETM1/MDM38-like"/>
</dbReference>
<evidence type="ECO:0000256" key="3">
    <source>
        <dbReference type="ARBA" id="ARBA00022792"/>
    </source>
</evidence>
<name>A0A559M4H4_9HELO</name>
<dbReference type="AlphaFoldDB" id="A0A559M4H4"/>
<keyword evidence="4 9" id="KW-1133">Transmembrane helix</keyword>
<keyword evidence="5 7" id="KW-0496">Mitochondrion</keyword>
<keyword evidence="6 9" id="KW-0472">Membrane</keyword>
<dbReference type="GO" id="GO:0043022">
    <property type="term" value="F:ribosome binding"/>
    <property type="evidence" value="ECO:0007669"/>
    <property type="project" value="InterPro"/>
</dbReference>
<sequence length="352" mass="39206">MTTFALRRLRTTALFQHASCAPYTYNATSIAFKSQFRPSSPKPSSLQRWASSTSNSTAKDAAPLSSPLNGPLKTRPPPLELPPPKDPQTSTIKYYIALGKAYATFYKTGAKAIYTNFRASQPIQDLIDTKHASSIPAAVSANALTRSEFQLLNRNWHDVKRVPIFGMVFIVCGEFTPLVVIALSSVVPWTCRIPKQIEADRKKLEKRRGISFRNLVVEPPTKKGVDSLARMQVLHVSWSLGLSSSAWDFLGGQYPGLPTWVLRRKVASSVEYLEMDDKLLGGPKRVDELEPEEVRMALVERGVDVLGKPLKNLRADLTAWLSSRETAPVERLLLTRPSVWPVKPQYLSDKSS</sequence>
<dbReference type="EMBL" id="QGML01002105">
    <property type="protein sequence ID" value="TVY87861.1"/>
    <property type="molecule type" value="Genomic_DNA"/>
</dbReference>
<dbReference type="Proteomes" id="UP000315522">
    <property type="component" value="Unassembled WGS sequence"/>
</dbReference>
<accession>A0A559M4H4</accession>
<dbReference type="PANTHER" id="PTHR14009:SF6">
    <property type="entry name" value="LETM1 RBD DOMAIN-CONTAINING PROTEIN"/>
    <property type="match status" value="1"/>
</dbReference>
<proteinExistence type="predicted"/>
<keyword evidence="3" id="KW-0999">Mitochondrion inner membrane</keyword>
<dbReference type="PROSITE" id="PS51758">
    <property type="entry name" value="LETM1_RBD"/>
    <property type="match status" value="1"/>
</dbReference>
<evidence type="ECO:0000256" key="2">
    <source>
        <dbReference type="ARBA" id="ARBA00022692"/>
    </source>
</evidence>
<feature type="compositionally biased region" description="Pro residues" evidence="8">
    <location>
        <begin position="74"/>
        <end position="86"/>
    </location>
</feature>
<evidence type="ECO:0000256" key="4">
    <source>
        <dbReference type="ARBA" id="ARBA00022989"/>
    </source>
</evidence>
<evidence type="ECO:0000256" key="1">
    <source>
        <dbReference type="ARBA" id="ARBA00004434"/>
    </source>
</evidence>
<feature type="compositionally biased region" description="Polar residues" evidence="8">
    <location>
        <begin position="36"/>
        <end position="58"/>
    </location>
</feature>
<dbReference type="InterPro" id="IPR033122">
    <property type="entry name" value="LETM1-like_RBD"/>
</dbReference>